<gene>
    <name evidence="2" type="ORF">NDR86_36145</name>
</gene>
<dbReference type="Proteomes" id="UP001139157">
    <property type="component" value="Unassembled WGS sequence"/>
</dbReference>
<dbReference type="Gene3D" id="3.40.50.10540">
    <property type="entry name" value="Crotonobetainyl-coa:carnitine coa-transferase, domain 1"/>
    <property type="match status" value="1"/>
</dbReference>
<dbReference type="AlphaFoldDB" id="A0A9X2EEE1"/>
<keyword evidence="2" id="KW-0808">Transferase</keyword>
<evidence type="ECO:0000313" key="3">
    <source>
        <dbReference type="Proteomes" id="UP001139157"/>
    </source>
</evidence>
<dbReference type="Pfam" id="PF02515">
    <property type="entry name" value="CoA_transf_3"/>
    <property type="match status" value="1"/>
</dbReference>
<dbReference type="PANTHER" id="PTHR48228">
    <property type="entry name" value="SUCCINYL-COA--D-CITRAMALATE COA-TRANSFERASE"/>
    <property type="match status" value="1"/>
</dbReference>
<comment type="caution">
    <text evidence="2">The sequence shown here is derived from an EMBL/GenBank/DDBJ whole genome shotgun (WGS) entry which is preliminary data.</text>
</comment>
<name>A0A9X2EEE1_9NOCA</name>
<accession>A0A9X2EEE1</accession>
<dbReference type="GO" id="GO:0016740">
    <property type="term" value="F:transferase activity"/>
    <property type="evidence" value="ECO:0007669"/>
    <property type="project" value="UniProtKB-KW"/>
</dbReference>
<evidence type="ECO:0000256" key="1">
    <source>
        <dbReference type="SAM" id="MobiDB-lite"/>
    </source>
</evidence>
<organism evidence="2 3">
    <name type="scientific">Nocardia pulmonis</name>
    <dbReference type="NCBI Taxonomy" id="2951408"/>
    <lineage>
        <taxon>Bacteria</taxon>
        <taxon>Bacillati</taxon>
        <taxon>Actinomycetota</taxon>
        <taxon>Actinomycetes</taxon>
        <taxon>Mycobacteriales</taxon>
        <taxon>Nocardiaceae</taxon>
        <taxon>Nocardia</taxon>
    </lineage>
</organism>
<feature type="compositionally biased region" description="Polar residues" evidence="1">
    <location>
        <begin position="493"/>
        <end position="504"/>
    </location>
</feature>
<dbReference type="RefSeq" id="WP_251918662.1">
    <property type="nucleotide sequence ID" value="NZ_JAMRXG010000030.1"/>
</dbReference>
<dbReference type="SUPFAM" id="SSF89796">
    <property type="entry name" value="CoA-transferase family III (CaiB/BaiF)"/>
    <property type="match status" value="2"/>
</dbReference>
<feature type="region of interest" description="Disordered" evidence="1">
    <location>
        <begin position="485"/>
        <end position="504"/>
    </location>
</feature>
<sequence length="504" mass="54188">MTVGFTAGALTDQLRGAWAVRNRPIDLHAELAAVLASAGLAPEDSGGEIAFQGMDPIVSSTLALASAPALALVAKSVAQAKLLRLRGGPGQDIAMDLRRAPHRLCPFYDHKWEKLNGLVPGLAWDVDGLSYGGFYHTADDRWVYPQLLYPKLKTDLLRLLDATDSPAAVTHRIAGWKAAELEEAAAAAGVVLTMARSLPEFLAERQYREVLADMPLIEIEKIGDSAPEPLPSGAAAPMAGIRALGHAHIIAGAGIGRTLSLHGADVLNIWRHTDIEADFLYHTANVGVRSSLLDLGDADHVATLRALLRDADVFFANRRPGYLARHGLSAEQVAELRPGIVHVSVSLFGETGPWADRVGFDQSAGTATGMALLEGTEDAPRLPIVGVVNDWIMPWLATVGIAAALERRAREGGSYRIRMCLSRVALWIMSLGLFDKHHVAEILAAPGEEHLYLDPETFAIDSPLGHYTSVTEQVHMSETPGRFPFGLLPRGSSRPQWLSSAEGK</sequence>
<dbReference type="InterPro" id="IPR003673">
    <property type="entry name" value="CoA-Trfase_fam_III"/>
</dbReference>
<protein>
    <submittedName>
        <fullName evidence="2">CoA transferase</fullName>
    </submittedName>
</protein>
<dbReference type="InterPro" id="IPR050509">
    <property type="entry name" value="CoA-transferase_III"/>
</dbReference>
<dbReference type="InterPro" id="IPR023606">
    <property type="entry name" value="CoA-Trfase_III_dom_1_sf"/>
</dbReference>
<dbReference type="EMBL" id="JAMRXG010000030">
    <property type="protein sequence ID" value="MCM6778924.1"/>
    <property type="molecule type" value="Genomic_DNA"/>
</dbReference>
<keyword evidence="3" id="KW-1185">Reference proteome</keyword>
<dbReference type="PANTHER" id="PTHR48228:SF4">
    <property type="entry name" value="BLR3030 PROTEIN"/>
    <property type="match status" value="1"/>
</dbReference>
<evidence type="ECO:0000313" key="2">
    <source>
        <dbReference type="EMBL" id="MCM6778924.1"/>
    </source>
</evidence>
<proteinExistence type="predicted"/>
<reference evidence="2" key="1">
    <citation type="submission" date="2022-06" db="EMBL/GenBank/DDBJ databases">
        <title>Novel species in genus nocardia.</title>
        <authorList>
            <person name="Li F."/>
        </authorList>
    </citation>
    <scope>NUCLEOTIDE SEQUENCE</scope>
    <source>
        <strain evidence="2">CDC141</strain>
    </source>
</reference>